<accession>A0AAD3CQ75</accession>
<name>A0AAD3CQ75_9STRA</name>
<evidence type="ECO:0000313" key="2">
    <source>
        <dbReference type="Proteomes" id="UP001054902"/>
    </source>
</evidence>
<sequence length="125" mass="14021">MEIPSPSKSNLTFQAELHFGCIVNAPKTCAISSSHALRSTRLSIGKELTQPSRKVSIVENVDLFKPTKLAKGTIQFYIFDPKKYKVSGDKNALKTSRQLLIKDIRDKAKLTRVELICQRTDLKST</sequence>
<organism evidence="1 2">
    <name type="scientific">Chaetoceros tenuissimus</name>
    <dbReference type="NCBI Taxonomy" id="426638"/>
    <lineage>
        <taxon>Eukaryota</taxon>
        <taxon>Sar</taxon>
        <taxon>Stramenopiles</taxon>
        <taxon>Ochrophyta</taxon>
        <taxon>Bacillariophyta</taxon>
        <taxon>Coscinodiscophyceae</taxon>
        <taxon>Chaetocerotophycidae</taxon>
        <taxon>Chaetocerotales</taxon>
        <taxon>Chaetocerotaceae</taxon>
        <taxon>Chaetoceros</taxon>
    </lineage>
</organism>
<dbReference type="Proteomes" id="UP001054902">
    <property type="component" value="Unassembled WGS sequence"/>
</dbReference>
<evidence type="ECO:0000313" key="1">
    <source>
        <dbReference type="EMBL" id="GFH50138.1"/>
    </source>
</evidence>
<dbReference type="AlphaFoldDB" id="A0AAD3CQ75"/>
<comment type="caution">
    <text evidence="1">The sequence shown here is derived from an EMBL/GenBank/DDBJ whole genome shotgun (WGS) entry which is preliminary data.</text>
</comment>
<gene>
    <name evidence="1" type="ORF">CTEN210_06614</name>
</gene>
<protein>
    <submittedName>
        <fullName evidence="1">Uncharacterized protein</fullName>
    </submittedName>
</protein>
<dbReference type="EMBL" id="BLLK01000038">
    <property type="protein sequence ID" value="GFH50138.1"/>
    <property type="molecule type" value="Genomic_DNA"/>
</dbReference>
<reference evidence="1 2" key="1">
    <citation type="journal article" date="2021" name="Sci. Rep.">
        <title>The genome of the diatom Chaetoceros tenuissimus carries an ancient integrated fragment of an extant virus.</title>
        <authorList>
            <person name="Hongo Y."/>
            <person name="Kimura K."/>
            <person name="Takaki Y."/>
            <person name="Yoshida Y."/>
            <person name="Baba S."/>
            <person name="Kobayashi G."/>
            <person name="Nagasaki K."/>
            <person name="Hano T."/>
            <person name="Tomaru Y."/>
        </authorList>
    </citation>
    <scope>NUCLEOTIDE SEQUENCE [LARGE SCALE GENOMIC DNA]</scope>
    <source>
        <strain evidence="1 2">NIES-3715</strain>
    </source>
</reference>
<proteinExistence type="predicted"/>
<keyword evidence="2" id="KW-1185">Reference proteome</keyword>